<organism evidence="2 3">
    <name type="scientific">Saprolegnia diclina (strain VS20)</name>
    <dbReference type="NCBI Taxonomy" id="1156394"/>
    <lineage>
        <taxon>Eukaryota</taxon>
        <taxon>Sar</taxon>
        <taxon>Stramenopiles</taxon>
        <taxon>Oomycota</taxon>
        <taxon>Saprolegniomycetes</taxon>
        <taxon>Saprolegniales</taxon>
        <taxon>Saprolegniaceae</taxon>
        <taxon>Saprolegnia</taxon>
    </lineage>
</organism>
<dbReference type="OrthoDB" id="76483at2759"/>
<evidence type="ECO:0000313" key="3">
    <source>
        <dbReference type="Proteomes" id="UP000030762"/>
    </source>
</evidence>
<dbReference type="AlphaFoldDB" id="T0R920"/>
<evidence type="ECO:0008006" key="4">
    <source>
        <dbReference type="Google" id="ProtNLM"/>
    </source>
</evidence>
<feature type="region of interest" description="Disordered" evidence="1">
    <location>
        <begin position="31"/>
        <end position="69"/>
    </location>
</feature>
<dbReference type="RefSeq" id="XP_008620596.1">
    <property type="nucleotide sequence ID" value="XM_008622374.1"/>
</dbReference>
<gene>
    <name evidence="2" type="ORF">SDRG_16175</name>
</gene>
<accession>T0R920</accession>
<evidence type="ECO:0000313" key="2">
    <source>
        <dbReference type="EMBL" id="EQC25957.1"/>
    </source>
</evidence>
<dbReference type="GeneID" id="19956902"/>
<reference evidence="2 3" key="1">
    <citation type="submission" date="2012-04" db="EMBL/GenBank/DDBJ databases">
        <title>The Genome Sequence of Saprolegnia declina VS20.</title>
        <authorList>
            <consortium name="The Broad Institute Genome Sequencing Platform"/>
            <person name="Russ C."/>
            <person name="Nusbaum C."/>
            <person name="Tyler B."/>
            <person name="van West P."/>
            <person name="Dieguez-Uribeondo J."/>
            <person name="de Bruijn I."/>
            <person name="Tripathy S."/>
            <person name="Jiang R."/>
            <person name="Young S.K."/>
            <person name="Zeng Q."/>
            <person name="Gargeya S."/>
            <person name="Fitzgerald M."/>
            <person name="Haas B."/>
            <person name="Abouelleil A."/>
            <person name="Alvarado L."/>
            <person name="Arachchi H.M."/>
            <person name="Berlin A."/>
            <person name="Chapman S.B."/>
            <person name="Goldberg J."/>
            <person name="Griggs A."/>
            <person name="Gujja S."/>
            <person name="Hansen M."/>
            <person name="Howarth C."/>
            <person name="Imamovic A."/>
            <person name="Larimer J."/>
            <person name="McCowen C."/>
            <person name="Montmayeur A."/>
            <person name="Murphy C."/>
            <person name="Neiman D."/>
            <person name="Pearson M."/>
            <person name="Priest M."/>
            <person name="Roberts A."/>
            <person name="Saif S."/>
            <person name="Shea T."/>
            <person name="Sisk P."/>
            <person name="Sykes S."/>
            <person name="Wortman J."/>
            <person name="Nusbaum C."/>
            <person name="Birren B."/>
        </authorList>
    </citation>
    <scope>NUCLEOTIDE SEQUENCE [LARGE SCALE GENOMIC DNA]</scope>
    <source>
        <strain evidence="2 3">VS20</strain>
    </source>
</reference>
<protein>
    <recommendedName>
        <fullName evidence="4">START domain-containing protein</fullName>
    </recommendedName>
</protein>
<keyword evidence="3" id="KW-1185">Reference proteome</keyword>
<proteinExistence type="predicted"/>
<name>T0R920_SAPDV</name>
<dbReference type="VEuPathDB" id="FungiDB:SDRG_16175"/>
<dbReference type="InParanoid" id="T0R920"/>
<dbReference type="EMBL" id="JH767248">
    <property type="protein sequence ID" value="EQC25957.1"/>
    <property type="molecule type" value="Genomic_DNA"/>
</dbReference>
<sequence>METTDLLALVDEAAGCDDWLGLLEVDDDMTADALGSSPSNEDTLAAPTTKTAKKRPRTSLRNEVTPQPPTVCDTEEVELESDVVYCRYVASMLPSALPPVNGRLLSQRFTEADRVVFVSRSIVDDALFPSDPSHFVDNQCCWIVVAQSGTHGAQLTSFARFTPPMVPATSSMPSNVTPGMYSEAILHILGQNSMSLASTITSVLEAQRYDNLTEAVDG</sequence>
<dbReference type="Proteomes" id="UP000030762">
    <property type="component" value="Unassembled WGS sequence"/>
</dbReference>
<evidence type="ECO:0000256" key="1">
    <source>
        <dbReference type="SAM" id="MobiDB-lite"/>
    </source>
</evidence>